<organism evidence="2 3">
    <name type="scientific">Sediminibacterium ginsengisoli</name>
    <dbReference type="NCBI Taxonomy" id="413434"/>
    <lineage>
        <taxon>Bacteria</taxon>
        <taxon>Pseudomonadati</taxon>
        <taxon>Bacteroidota</taxon>
        <taxon>Chitinophagia</taxon>
        <taxon>Chitinophagales</taxon>
        <taxon>Chitinophagaceae</taxon>
        <taxon>Sediminibacterium</taxon>
    </lineage>
</organism>
<dbReference type="Proteomes" id="UP000190888">
    <property type="component" value="Unassembled WGS sequence"/>
</dbReference>
<dbReference type="GO" id="GO:0003700">
    <property type="term" value="F:DNA-binding transcription factor activity"/>
    <property type="evidence" value="ECO:0007669"/>
    <property type="project" value="InterPro"/>
</dbReference>
<gene>
    <name evidence="2" type="ORF">SAMN04488132_103415</name>
</gene>
<dbReference type="Gene3D" id="1.10.10.60">
    <property type="entry name" value="Homeodomain-like"/>
    <property type="match status" value="1"/>
</dbReference>
<dbReference type="PROSITE" id="PS01124">
    <property type="entry name" value="HTH_ARAC_FAMILY_2"/>
    <property type="match status" value="1"/>
</dbReference>
<dbReference type="AlphaFoldDB" id="A0A1T4MJJ4"/>
<dbReference type="RefSeq" id="WP_078830880.1">
    <property type="nucleotide sequence ID" value="NZ_FUWH01000003.1"/>
</dbReference>
<evidence type="ECO:0000313" key="3">
    <source>
        <dbReference type="Proteomes" id="UP000190888"/>
    </source>
</evidence>
<evidence type="ECO:0000259" key="1">
    <source>
        <dbReference type="PROSITE" id="PS01124"/>
    </source>
</evidence>
<accession>A0A1T4MJJ4</accession>
<dbReference type="EMBL" id="FUWH01000003">
    <property type="protein sequence ID" value="SJZ67005.1"/>
    <property type="molecule type" value="Genomic_DNA"/>
</dbReference>
<keyword evidence="3" id="KW-1185">Reference proteome</keyword>
<reference evidence="2 3" key="1">
    <citation type="submission" date="2017-02" db="EMBL/GenBank/DDBJ databases">
        <authorList>
            <person name="Peterson S.W."/>
        </authorList>
    </citation>
    <scope>NUCLEOTIDE SEQUENCE [LARGE SCALE GENOMIC DNA]</scope>
    <source>
        <strain evidence="2 3">DSM 22335</strain>
    </source>
</reference>
<protein>
    <submittedName>
        <fullName evidence="2">Helix-turn-helix domain-containing protein</fullName>
    </submittedName>
</protein>
<dbReference type="InterPro" id="IPR018060">
    <property type="entry name" value="HTH_AraC"/>
</dbReference>
<dbReference type="GO" id="GO:0043565">
    <property type="term" value="F:sequence-specific DNA binding"/>
    <property type="evidence" value="ECO:0007669"/>
    <property type="project" value="InterPro"/>
</dbReference>
<sequence length="285" mass="34054">MQHIEFLHTDHFNQQYHRIKAVEELLPYIDFFWETRFDELWNIYPDGFSDVLFPNTGYTYLINLGSPFVMQIGNRKFNMKTDGFLPRHDALECYHKSGNKLFGIKFKVSPILLEKKINFSEYRDYIFPLSYLVDKTVLDQVKKCGSFHERVYLLTAYFKQTLNRYAGTSTPVHIVSEVLKNWETCNDFTTSIEDIAARYNISSRTLQRYFEAATGMSTKQARQTLRIRRATEKLVMSPETFDSSDYGYYDHSHFYKHLRQFLQKDTISRLQFHLRLLEKKHEHRQ</sequence>
<dbReference type="SMART" id="SM00342">
    <property type="entry name" value="HTH_ARAC"/>
    <property type="match status" value="1"/>
</dbReference>
<dbReference type="STRING" id="413434.SAMN04488132_103415"/>
<proteinExistence type="predicted"/>
<dbReference type="OrthoDB" id="935959at2"/>
<name>A0A1T4MJJ4_9BACT</name>
<evidence type="ECO:0000313" key="2">
    <source>
        <dbReference type="EMBL" id="SJZ67005.1"/>
    </source>
</evidence>
<feature type="domain" description="HTH araC/xylS-type" evidence="1">
    <location>
        <begin position="172"/>
        <end position="262"/>
    </location>
</feature>
<dbReference type="Pfam" id="PF12833">
    <property type="entry name" value="HTH_18"/>
    <property type="match status" value="1"/>
</dbReference>